<proteinExistence type="predicted"/>
<dbReference type="EMBL" id="JADGIK010000005">
    <property type="protein sequence ID" value="MBF0597475.1"/>
    <property type="molecule type" value="Genomic_DNA"/>
</dbReference>
<keyword evidence="8 9" id="KW-0472">Membrane</keyword>
<accession>A0A8J7KAG8</accession>
<dbReference type="Gene3D" id="1.20.1560.10">
    <property type="entry name" value="ABC transporter type 1, transmembrane domain"/>
    <property type="match status" value="1"/>
</dbReference>
<evidence type="ECO:0000256" key="6">
    <source>
        <dbReference type="ARBA" id="ARBA00022840"/>
    </source>
</evidence>
<keyword evidence="13" id="KW-1185">Reference proteome</keyword>
<dbReference type="InterPro" id="IPR036640">
    <property type="entry name" value="ABC1_TM_sf"/>
</dbReference>
<dbReference type="PROSITE" id="PS50893">
    <property type="entry name" value="ABC_TRANSPORTER_2"/>
    <property type="match status" value="1"/>
</dbReference>
<keyword evidence="3" id="KW-1003">Cell membrane</keyword>
<dbReference type="FunFam" id="3.40.50.300:FF:000221">
    <property type="entry name" value="Multidrug ABC transporter ATP-binding protein"/>
    <property type="match status" value="1"/>
</dbReference>
<dbReference type="Pfam" id="PF00005">
    <property type="entry name" value="ABC_tran"/>
    <property type="match status" value="1"/>
</dbReference>
<dbReference type="RefSeq" id="WP_194183019.1">
    <property type="nucleotide sequence ID" value="NZ_JADGIK010000005.1"/>
</dbReference>
<dbReference type="PANTHER" id="PTHR43394">
    <property type="entry name" value="ATP-DEPENDENT PERMEASE MDL1, MITOCHONDRIAL"/>
    <property type="match status" value="1"/>
</dbReference>
<dbReference type="InterPro" id="IPR039421">
    <property type="entry name" value="Type_1_exporter"/>
</dbReference>
<keyword evidence="4 9" id="KW-0812">Transmembrane</keyword>
<evidence type="ECO:0000259" key="11">
    <source>
        <dbReference type="PROSITE" id="PS50929"/>
    </source>
</evidence>
<dbReference type="GO" id="GO:0016887">
    <property type="term" value="F:ATP hydrolysis activity"/>
    <property type="evidence" value="ECO:0007669"/>
    <property type="project" value="InterPro"/>
</dbReference>
<dbReference type="InterPro" id="IPR027417">
    <property type="entry name" value="P-loop_NTPase"/>
</dbReference>
<dbReference type="PROSITE" id="PS50929">
    <property type="entry name" value="ABC_TM1F"/>
    <property type="match status" value="1"/>
</dbReference>
<evidence type="ECO:0000256" key="4">
    <source>
        <dbReference type="ARBA" id="ARBA00022692"/>
    </source>
</evidence>
<sequence>MKSLQKLNKFLWKYKWRLLLGFIFTITANFVQVFSVTYIREAINAIESLLANYESGSITSIDVLKQGLMYASLAFLGFKILGGLLTVGTRQMIIVTSRLIEFDLKNKIYKHYQYLSLSFYKKNKTGDLMNRITEDVALVRMYLGPGIMYPVDLLSRVLIIGYFMSRVDWDLTLYTLLPLPVLSILIYNVANKINQRSKKVQQQQSAISSSVQDTFAGIRVIKSFNTEEYVKTNYETEAQDYKTKALHLSQIQAAFGPLMVIVVGISNLIILYLGGLKYISGDLDIGAIAEFFLYLNMLIWPFTSLGWITTVVQRAEASMTRINEFLNYKSEIIDTPNNVIDLKGDIEFENISYVYDNTGIKALDGISFKINKGETLAILGKTGSGKSTIALLVARLLEPTSGKIFFDGHDMHEISVDSIRKEIGYVPQEAFLFSDTLKNNILFGSDETDIEVAKHFAKKAVVHDNIEGFKEKYDTVVGERGVTLSGGQKQRVSIARALVNNPNILIFDDSLSAVDTETEEKILNNLAGDLESNTSIIITHRVSSAKNANQIIFLDNGKIVERGTHEELLSMKGFYYELYNKQVSDS</sequence>
<evidence type="ECO:0000313" key="13">
    <source>
        <dbReference type="Proteomes" id="UP000608754"/>
    </source>
</evidence>
<evidence type="ECO:0000256" key="2">
    <source>
        <dbReference type="ARBA" id="ARBA00022448"/>
    </source>
</evidence>
<name>A0A8J7KAG8_9FLAO</name>
<organism evidence="12 13">
    <name type="scientific">Faecalibacter rhinopitheci</name>
    <dbReference type="NCBI Taxonomy" id="2779678"/>
    <lineage>
        <taxon>Bacteria</taxon>
        <taxon>Pseudomonadati</taxon>
        <taxon>Bacteroidota</taxon>
        <taxon>Flavobacteriia</taxon>
        <taxon>Flavobacteriales</taxon>
        <taxon>Weeksellaceae</taxon>
        <taxon>Faecalibacter</taxon>
    </lineage>
</organism>
<evidence type="ECO:0000313" key="12">
    <source>
        <dbReference type="EMBL" id="MBF0597475.1"/>
    </source>
</evidence>
<protein>
    <submittedName>
        <fullName evidence="12">ABC transporter ATP-binding protein</fullName>
    </submittedName>
</protein>
<evidence type="ECO:0000256" key="3">
    <source>
        <dbReference type="ARBA" id="ARBA00022475"/>
    </source>
</evidence>
<dbReference type="GO" id="GO:0005886">
    <property type="term" value="C:plasma membrane"/>
    <property type="evidence" value="ECO:0007669"/>
    <property type="project" value="UniProtKB-SubCell"/>
</dbReference>
<evidence type="ECO:0000256" key="1">
    <source>
        <dbReference type="ARBA" id="ARBA00004651"/>
    </source>
</evidence>
<dbReference type="GO" id="GO:0015421">
    <property type="term" value="F:ABC-type oligopeptide transporter activity"/>
    <property type="evidence" value="ECO:0007669"/>
    <property type="project" value="TreeGrafter"/>
</dbReference>
<evidence type="ECO:0000256" key="5">
    <source>
        <dbReference type="ARBA" id="ARBA00022741"/>
    </source>
</evidence>
<feature type="domain" description="ABC transporter" evidence="10">
    <location>
        <begin position="346"/>
        <end position="581"/>
    </location>
</feature>
<dbReference type="SUPFAM" id="SSF52540">
    <property type="entry name" value="P-loop containing nucleoside triphosphate hydrolases"/>
    <property type="match status" value="1"/>
</dbReference>
<dbReference type="Proteomes" id="UP000608754">
    <property type="component" value="Unassembled WGS sequence"/>
</dbReference>
<feature type="transmembrane region" description="Helical" evidence="9">
    <location>
        <begin position="20"/>
        <end position="39"/>
    </location>
</feature>
<dbReference type="Gene3D" id="3.40.50.300">
    <property type="entry name" value="P-loop containing nucleotide triphosphate hydrolases"/>
    <property type="match status" value="1"/>
</dbReference>
<dbReference type="CDD" id="cd18541">
    <property type="entry name" value="ABC_6TM_TmrB_like"/>
    <property type="match status" value="1"/>
</dbReference>
<dbReference type="InterPro" id="IPR003593">
    <property type="entry name" value="AAA+_ATPase"/>
</dbReference>
<dbReference type="InterPro" id="IPR017871">
    <property type="entry name" value="ABC_transporter-like_CS"/>
</dbReference>
<evidence type="ECO:0000256" key="9">
    <source>
        <dbReference type="SAM" id="Phobius"/>
    </source>
</evidence>
<gene>
    <name evidence="12" type="ORF">IM532_08435</name>
</gene>
<dbReference type="Pfam" id="PF00664">
    <property type="entry name" value="ABC_membrane"/>
    <property type="match status" value="1"/>
</dbReference>
<dbReference type="InterPro" id="IPR003439">
    <property type="entry name" value="ABC_transporter-like_ATP-bd"/>
</dbReference>
<keyword evidence="7 9" id="KW-1133">Transmembrane helix</keyword>
<keyword evidence="5" id="KW-0547">Nucleotide-binding</keyword>
<evidence type="ECO:0000256" key="8">
    <source>
        <dbReference type="ARBA" id="ARBA00023136"/>
    </source>
</evidence>
<feature type="transmembrane region" description="Helical" evidence="9">
    <location>
        <begin position="291"/>
        <end position="312"/>
    </location>
</feature>
<evidence type="ECO:0000259" key="10">
    <source>
        <dbReference type="PROSITE" id="PS50893"/>
    </source>
</evidence>
<dbReference type="InterPro" id="IPR011527">
    <property type="entry name" value="ABC1_TM_dom"/>
</dbReference>
<dbReference type="GO" id="GO:0005524">
    <property type="term" value="F:ATP binding"/>
    <property type="evidence" value="ECO:0007669"/>
    <property type="project" value="UniProtKB-KW"/>
</dbReference>
<comment type="subcellular location">
    <subcellularLocation>
        <location evidence="1">Cell membrane</location>
        <topology evidence="1">Multi-pass membrane protein</topology>
    </subcellularLocation>
</comment>
<keyword evidence="2" id="KW-0813">Transport</keyword>
<feature type="transmembrane region" description="Helical" evidence="9">
    <location>
        <begin position="254"/>
        <end position="279"/>
    </location>
</feature>
<feature type="domain" description="ABC transmembrane type-1" evidence="11">
    <location>
        <begin position="19"/>
        <end position="314"/>
    </location>
</feature>
<feature type="transmembrane region" description="Helical" evidence="9">
    <location>
        <begin position="171"/>
        <end position="190"/>
    </location>
</feature>
<dbReference type="SMART" id="SM00382">
    <property type="entry name" value="AAA"/>
    <property type="match status" value="1"/>
</dbReference>
<reference evidence="12" key="1">
    <citation type="submission" date="2020-10" db="EMBL/GenBank/DDBJ databases">
        <authorList>
            <person name="Lu T."/>
            <person name="Wang Q."/>
            <person name="Han X."/>
        </authorList>
    </citation>
    <scope>NUCLEOTIDE SEQUENCE</scope>
    <source>
        <strain evidence="12">WQ 117</strain>
    </source>
</reference>
<feature type="transmembrane region" description="Helical" evidence="9">
    <location>
        <begin position="68"/>
        <end position="88"/>
    </location>
</feature>
<dbReference type="PROSITE" id="PS00211">
    <property type="entry name" value="ABC_TRANSPORTER_1"/>
    <property type="match status" value="1"/>
</dbReference>
<dbReference type="AlphaFoldDB" id="A0A8J7KAG8"/>
<keyword evidence="6 12" id="KW-0067">ATP-binding</keyword>
<dbReference type="SUPFAM" id="SSF90123">
    <property type="entry name" value="ABC transporter transmembrane region"/>
    <property type="match status" value="1"/>
</dbReference>
<comment type="caution">
    <text evidence="12">The sequence shown here is derived from an EMBL/GenBank/DDBJ whole genome shotgun (WGS) entry which is preliminary data.</text>
</comment>
<evidence type="ECO:0000256" key="7">
    <source>
        <dbReference type="ARBA" id="ARBA00022989"/>
    </source>
</evidence>
<dbReference type="PANTHER" id="PTHR43394:SF1">
    <property type="entry name" value="ATP-BINDING CASSETTE SUB-FAMILY B MEMBER 10, MITOCHONDRIAL"/>
    <property type="match status" value="1"/>
</dbReference>
<feature type="transmembrane region" description="Helical" evidence="9">
    <location>
        <begin position="147"/>
        <end position="165"/>
    </location>
</feature>